<evidence type="ECO:0000313" key="8">
    <source>
        <dbReference type="EMBL" id="GGB61622.1"/>
    </source>
</evidence>
<feature type="region of interest" description="Disordered" evidence="6">
    <location>
        <begin position="307"/>
        <end position="356"/>
    </location>
</feature>
<accession>A0ABQ1J739</accession>
<evidence type="ECO:0000256" key="3">
    <source>
        <dbReference type="ARBA" id="ARBA00023136"/>
    </source>
</evidence>
<dbReference type="Proteomes" id="UP000628854">
    <property type="component" value="Unassembled WGS sequence"/>
</dbReference>
<keyword evidence="9" id="KW-1185">Reference proteome</keyword>
<keyword evidence="3" id="KW-0472">Membrane</keyword>
<evidence type="ECO:0000256" key="1">
    <source>
        <dbReference type="ARBA" id="ARBA00022475"/>
    </source>
</evidence>
<organism evidence="8 9">
    <name type="scientific">Henriciella pelagia</name>
    <dbReference type="NCBI Taxonomy" id="1977912"/>
    <lineage>
        <taxon>Bacteria</taxon>
        <taxon>Pseudomonadati</taxon>
        <taxon>Pseudomonadota</taxon>
        <taxon>Alphaproteobacteria</taxon>
        <taxon>Hyphomonadales</taxon>
        <taxon>Hyphomonadaceae</taxon>
        <taxon>Henriciella</taxon>
    </lineage>
</organism>
<sequence>MWGYLKVSSFAAIAATFLAACTTTTDAMQSIVNEPAISEVVTETQSSLRALPPPRERAAVAVYSFEDQTGQFKPTSGVQTLSKAVTQGATSVLLKALQDAGNRSWFTVIERENLDNLLKERQIIREMRRQYLGEEDVNEAALPPLLFAGIILEGGIIGYDSNTVTGGAGARFLGIGAHANYREDKVTVYLRAVSVKTGEVITTVVASKKIASVGVASNVFRYVAFKELLEVDTGITTNEPDLLALRQATEKAVELLILEGADLGVWGFADRVAGADILEQYRAERDGVFDDIESAYASRVSSPVEQAAVSDEVTRSVSAPPARERRAPSQSSAPAEPEVPTSGNDPADGVLPSSMTLNKPIASRDRRAMLSLSNSNFLPQNRMLARATNTAFRKQDQVAAQTISAVAAAVGPVTQGDGEDGLMAADFYNAAIASLPTLSGYQRSMAELEIWRAAQAAHRESEEESNLRGA</sequence>
<dbReference type="PANTHER" id="PTHR41164">
    <property type="entry name" value="CURLI PRODUCTION ASSEMBLY/TRANSPORT COMPONENT CSGG"/>
    <property type="match status" value="1"/>
</dbReference>
<dbReference type="Pfam" id="PF03783">
    <property type="entry name" value="CsgG"/>
    <property type="match status" value="1"/>
</dbReference>
<dbReference type="Gene3D" id="3.40.50.10610">
    <property type="entry name" value="ABC-type transport auxiliary lipoprotein component"/>
    <property type="match status" value="2"/>
</dbReference>
<evidence type="ECO:0000256" key="4">
    <source>
        <dbReference type="ARBA" id="ARBA00023139"/>
    </source>
</evidence>
<evidence type="ECO:0000313" key="9">
    <source>
        <dbReference type="Proteomes" id="UP000628854"/>
    </source>
</evidence>
<keyword evidence="4" id="KW-0564">Palmitate</keyword>
<dbReference type="PROSITE" id="PS51257">
    <property type="entry name" value="PROKAR_LIPOPROTEIN"/>
    <property type="match status" value="1"/>
</dbReference>
<protein>
    <recommendedName>
        <fullName evidence="10">Curlin</fullName>
    </recommendedName>
</protein>
<evidence type="ECO:0008006" key="10">
    <source>
        <dbReference type="Google" id="ProtNLM"/>
    </source>
</evidence>
<dbReference type="PANTHER" id="PTHR41164:SF1">
    <property type="entry name" value="CURLI PRODUCTION ASSEMBLY_TRANSPORT COMPONENT CSGG"/>
    <property type="match status" value="1"/>
</dbReference>
<dbReference type="EMBL" id="BMKF01000001">
    <property type="protein sequence ID" value="GGB61622.1"/>
    <property type="molecule type" value="Genomic_DNA"/>
</dbReference>
<comment type="caution">
    <text evidence="8">The sequence shown here is derived from an EMBL/GenBank/DDBJ whole genome shotgun (WGS) entry which is preliminary data.</text>
</comment>
<name>A0ABQ1J739_9PROT</name>
<proteinExistence type="predicted"/>
<feature type="signal peptide" evidence="7">
    <location>
        <begin position="1"/>
        <end position="19"/>
    </location>
</feature>
<evidence type="ECO:0000256" key="6">
    <source>
        <dbReference type="SAM" id="MobiDB-lite"/>
    </source>
</evidence>
<keyword evidence="1" id="KW-1003">Cell membrane</keyword>
<gene>
    <name evidence="8" type="ORF">GCM10011503_07770</name>
</gene>
<feature type="chain" id="PRO_5046690078" description="Curlin" evidence="7">
    <location>
        <begin position="20"/>
        <end position="470"/>
    </location>
</feature>
<evidence type="ECO:0000256" key="5">
    <source>
        <dbReference type="ARBA" id="ARBA00023288"/>
    </source>
</evidence>
<keyword evidence="2 7" id="KW-0732">Signal</keyword>
<dbReference type="InterPro" id="IPR005534">
    <property type="entry name" value="Curli_assmbl/transp-comp_CsgG"/>
</dbReference>
<reference evidence="9" key="1">
    <citation type="journal article" date="2019" name="Int. J. Syst. Evol. Microbiol.">
        <title>The Global Catalogue of Microorganisms (GCM) 10K type strain sequencing project: providing services to taxonomists for standard genome sequencing and annotation.</title>
        <authorList>
            <consortium name="The Broad Institute Genomics Platform"/>
            <consortium name="The Broad Institute Genome Sequencing Center for Infectious Disease"/>
            <person name="Wu L."/>
            <person name="Ma J."/>
        </authorList>
    </citation>
    <scope>NUCLEOTIDE SEQUENCE [LARGE SCALE GENOMIC DNA]</scope>
    <source>
        <strain evidence="9">CGMCC 1.15928</strain>
    </source>
</reference>
<evidence type="ECO:0000256" key="2">
    <source>
        <dbReference type="ARBA" id="ARBA00022729"/>
    </source>
</evidence>
<keyword evidence="5" id="KW-0449">Lipoprotein</keyword>
<dbReference type="RefSeq" id="WP_084393505.1">
    <property type="nucleotide sequence ID" value="NZ_BMKF01000001.1"/>
</dbReference>
<evidence type="ECO:0000256" key="7">
    <source>
        <dbReference type="SAM" id="SignalP"/>
    </source>
</evidence>